<dbReference type="RefSeq" id="WP_354662758.1">
    <property type="nucleotide sequence ID" value="NZ_JBEXAC010000002.1"/>
</dbReference>
<reference evidence="1 2" key="1">
    <citation type="submission" date="2024-06" db="EMBL/GenBank/DDBJ databases">
        <title>Chitinophaga defluvii sp. nov., isolated from municipal sewage.</title>
        <authorList>
            <person name="Zhang L."/>
        </authorList>
    </citation>
    <scope>NUCLEOTIDE SEQUENCE [LARGE SCALE GENOMIC DNA]</scope>
    <source>
        <strain evidence="1 2">H8</strain>
    </source>
</reference>
<evidence type="ECO:0000313" key="1">
    <source>
        <dbReference type="EMBL" id="MET7000198.1"/>
    </source>
</evidence>
<proteinExistence type="predicted"/>
<sequence length="453" mass="53162">MEFNNISVFYLKGEAYDEDFNRQTYCMTHLFLRLLGKYEVDTRTILKIDLVPPSLKKSNGSILKKNEFIDKGRVLEYNRNFDITAFLRYPEQERKRCLWNIIFEIMTKAAKQYGWDQAHLKNTYEKGIAADLKNEYWCKEYKTSPDKQLKATVRVDFQMEICLVFADFYTKDGDFVRSELFLDWEPSKAFYHLNTLKSTSWKKEEFILHLKEGEQYNAVMPIGGITWSFEDEYGDIVTLNEQLSSLMLLQERLMKEVYTGDRIQALKLNFIAEEKYLQQPEIRRYHAHSYFGKLSYNDVFDFDTFEKMSHAERAIFMWNRAYEVVKVLAEQTGNIPLLEAAGYAWHKGLELGLKTDYKLLESSVKLHGVSLLATLWMRFNEDKMRAVLKLEKEGRVLLEKSVFSTALGIISCQGIFRKIEAKGDTIIVKGAKNMWELPLKIPVSMETVRPFIQ</sequence>
<dbReference type="Proteomes" id="UP001549749">
    <property type="component" value="Unassembled WGS sequence"/>
</dbReference>
<evidence type="ECO:0000313" key="2">
    <source>
        <dbReference type="Proteomes" id="UP001549749"/>
    </source>
</evidence>
<accession>A0ABV2TAY7</accession>
<comment type="caution">
    <text evidence="1">The sequence shown here is derived from an EMBL/GenBank/DDBJ whole genome shotgun (WGS) entry which is preliminary data.</text>
</comment>
<name>A0ABV2TAY7_9BACT</name>
<protein>
    <submittedName>
        <fullName evidence="1">Uncharacterized protein</fullName>
    </submittedName>
</protein>
<organism evidence="1 2">
    <name type="scientific">Chitinophaga defluvii</name>
    <dbReference type="NCBI Taxonomy" id="3163343"/>
    <lineage>
        <taxon>Bacteria</taxon>
        <taxon>Pseudomonadati</taxon>
        <taxon>Bacteroidota</taxon>
        <taxon>Chitinophagia</taxon>
        <taxon>Chitinophagales</taxon>
        <taxon>Chitinophagaceae</taxon>
        <taxon>Chitinophaga</taxon>
    </lineage>
</organism>
<keyword evidence="2" id="KW-1185">Reference proteome</keyword>
<dbReference type="EMBL" id="JBEXAC010000002">
    <property type="protein sequence ID" value="MET7000198.1"/>
    <property type="molecule type" value="Genomic_DNA"/>
</dbReference>
<gene>
    <name evidence="1" type="ORF">ABR189_22595</name>
</gene>